<dbReference type="SUPFAM" id="SSF46785">
    <property type="entry name" value="Winged helix' DNA-binding domain"/>
    <property type="match status" value="1"/>
</dbReference>
<organism evidence="5 6">
    <name type="scientific">Microlunatus soli</name>
    <dbReference type="NCBI Taxonomy" id="630515"/>
    <lineage>
        <taxon>Bacteria</taxon>
        <taxon>Bacillati</taxon>
        <taxon>Actinomycetota</taxon>
        <taxon>Actinomycetes</taxon>
        <taxon>Propionibacteriales</taxon>
        <taxon>Propionibacteriaceae</taxon>
        <taxon>Microlunatus</taxon>
    </lineage>
</organism>
<keyword evidence="3" id="KW-0804">Transcription</keyword>
<dbReference type="PANTHER" id="PTHR43537">
    <property type="entry name" value="TRANSCRIPTIONAL REGULATOR, GNTR FAMILY"/>
    <property type="match status" value="1"/>
</dbReference>
<feature type="domain" description="HTH gntR-type" evidence="4">
    <location>
        <begin position="16"/>
        <end position="83"/>
    </location>
</feature>
<gene>
    <name evidence="5" type="ORF">SAMN04489812_4699</name>
</gene>
<reference evidence="5 6" key="1">
    <citation type="submission" date="2016-10" db="EMBL/GenBank/DDBJ databases">
        <authorList>
            <person name="de Groot N.N."/>
        </authorList>
    </citation>
    <scope>NUCLEOTIDE SEQUENCE [LARGE SCALE GENOMIC DNA]</scope>
    <source>
        <strain evidence="5 6">DSM 21800</strain>
    </source>
</reference>
<dbReference type="Gene3D" id="1.20.120.530">
    <property type="entry name" value="GntR ligand-binding domain-like"/>
    <property type="match status" value="1"/>
</dbReference>
<accession>A0A1H1YP17</accession>
<dbReference type="InterPro" id="IPR036388">
    <property type="entry name" value="WH-like_DNA-bd_sf"/>
</dbReference>
<keyword evidence="1" id="KW-0805">Transcription regulation</keyword>
<evidence type="ECO:0000256" key="3">
    <source>
        <dbReference type="ARBA" id="ARBA00023163"/>
    </source>
</evidence>
<evidence type="ECO:0000256" key="2">
    <source>
        <dbReference type="ARBA" id="ARBA00023125"/>
    </source>
</evidence>
<dbReference type="SMART" id="SM00895">
    <property type="entry name" value="FCD"/>
    <property type="match status" value="1"/>
</dbReference>
<keyword evidence="2 5" id="KW-0238">DNA-binding</keyword>
<dbReference type="GO" id="GO:0003700">
    <property type="term" value="F:DNA-binding transcription factor activity"/>
    <property type="evidence" value="ECO:0007669"/>
    <property type="project" value="InterPro"/>
</dbReference>
<dbReference type="RefSeq" id="WP_091527966.1">
    <property type="nucleotide sequence ID" value="NZ_LT629772.1"/>
</dbReference>
<dbReference type="OrthoDB" id="3267569at2"/>
<dbReference type="Pfam" id="PF07729">
    <property type="entry name" value="FCD"/>
    <property type="match status" value="1"/>
</dbReference>
<dbReference type="Proteomes" id="UP000199103">
    <property type="component" value="Chromosome I"/>
</dbReference>
<protein>
    <submittedName>
        <fullName evidence="5">DNA-binding transcriptional regulator, GntR family</fullName>
    </submittedName>
</protein>
<dbReference type="InterPro" id="IPR000524">
    <property type="entry name" value="Tscrpt_reg_HTH_GntR"/>
</dbReference>
<dbReference type="GO" id="GO:0003677">
    <property type="term" value="F:DNA binding"/>
    <property type="evidence" value="ECO:0007669"/>
    <property type="project" value="UniProtKB-KW"/>
</dbReference>
<evidence type="ECO:0000256" key="1">
    <source>
        <dbReference type="ARBA" id="ARBA00023015"/>
    </source>
</evidence>
<dbReference type="Pfam" id="PF00392">
    <property type="entry name" value="GntR"/>
    <property type="match status" value="1"/>
</dbReference>
<sequence>MSVPDHAGGPREIARRGLRDQVYDALFDLIVQGSVAAGERLRIDGLAADLRVSQTPVREALANLERTGLVTREGFKGYRVAEPLTDQQGAELMDAREMIEIQATRWYAAQLPGGVDDLRAAHAGHVTAAAEVSELLRDGTVDMPAFRHYFDADAAFHRVIYVGSGNHFLMQMATDLGGHLHRLRETVLHRTYDMGQAVAEHAAVLKAAEAGDPDRMVAAMQQHMAGVRERSVRRDD</sequence>
<name>A0A1H1YP17_9ACTN</name>
<dbReference type="AlphaFoldDB" id="A0A1H1YP17"/>
<evidence type="ECO:0000259" key="4">
    <source>
        <dbReference type="PROSITE" id="PS50949"/>
    </source>
</evidence>
<dbReference type="EMBL" id="LT629772">
    <property type="protein sequence ID" value="SDT23174.1"/>
    <property type="molecule type" value="Genomic_DNA"/>
</dbReference>
<evidence type="ECO:0000313" key="5">
    <source>
        <dbReference type="EMBL" id="SDT23174.1"/>
    </source>
</evidence>
<proteinExistence type="predicted"/>
<dbReference type="InterPro" id="IPR008920">
    <property type="entry name" value="TF_FadR/GntR_C"/>
</dbReference>
<dbReference type="Gene3D" id="1.10.10.10">
    <property type="entry name" value="Winged helix-like DNA-binding domain superfamily/Winged helix DNA-binding domain"/>
    <property type="match status" value="1"/>
</dbReference>
<dbReference type="PANTHER" id="PTHR43537:SF45">
    <property type="entry name" value="GNTR FAMILY REGULATORY PROTEIN"/>
    <property type="match status" value="1"/>
</dbReference>
<dbReference type="SMART" id="SM00345">
    <property type="entry name" value="HTH_GNTR"/>
    <property type="match status" value="1"/>
</dbReference>
<dbReference type="PROSITE" id="PS50949">
    <property type="entry name" value="HTH_GNTR"/>
    <property type="match status" value="1"/>
</dbReference>
<dbReference type="InterPro" id="IPR011711">
    <property type="entry name" value="GntR_C"/>
</dbReference>
<dbReference type="InterPro" id="IPR036390">
    <property type="entry name" value="WH_DNA-bd_sf"/>
</dbReference>
<dbReference type="STRING" id="630515.SAMN04489812_4699"/>
<dbReference type="CDD" id="cd07377">
    <property type="entry name" value="WHTH_GntR"/>
    <property type="match status" value="1"/>
</dbReference>
<evidence type="ECO:0000313" key="6">
    <source>
        <dbReference type="Proteomes" id="UP000199103"/>
    </source>
</evidence>
<keyword evidence="6" id="KW-1185">Reference proteome</keyword>
<dbReference type="SUPFAM" id="SSF48008">
    <property type="entry name" value="GntR ligand-binding domain-like"/>
    <property type="match status" value="1"/>
</dbReference>